<keyword evidence="3 4" id="KW-0964">Secreted</keyword>
<dbReference type="EMBL" id="DF236971">
    <property type="protein sequence ID" value="GAQ79011.1"/>
    <property type="molecule type" value="Genomic_DNA"/>
</dbReference>
<dbReference type="SUPFAM" id="SSF141493">
    <property type="entry name" value="Allene oxide cyclase-like"/>
    <property type="match status" value="2"/>
</dbReference>
<dbReference type="InterPro" id="IPR044859">
    <property type="entry name" value="Allene_oxi_cyc_Dirigent"/>
</dbReference>
<evidence type="ECO:0000256" key="3">
    <source>
        <dbReference type="ARBA" id="ARBA00022525"/>
    </source>
</evidence>
<evidence type="ECO:0000256" key="5">
    <source>
        <dbReference type="SAM" id="MobiDB-lite"/>
    </source>
</evidence>
<comment type="similarity">
    <text evidence="1 4">Belongs to the plant dirigent protein family.</text>
</comment>
<evidence type="ECO:0000256" key="2">
    <source>
        <dbReference type="ARBA" id="ARBA00011738"/>
    </source>
</evidence>
<feature type="compositionally biased region" description="Basic and acidic residues" evidence="5">
    <location>
        <begin position="182"/>
        <end position="194"/>
    </location>
</feature>
<comment type="subunit">
    <text evidence="2 4">Homodimer.</text>
</comment>
<dbReference type="AlphaFoldDB" id="A0A1Y1HPV5"/>
<comment type="subcellular location">
    <subcellularLocation>
        <location evidence="4">Secreted</location>
        <location evidence="4">Extracellular space</location>
        <location evidence="4">Apoplast</location>
    </subcellularLocation>
</comment>
<dbReference type="GO" id="GO:0046423">
    <property type="term" value="F:allene-oxide cyclase activity"/>
    <property type="evidence" value="ECO:0007669"/>
    <property type="project" value="InterPro"/>
</dbReference>
<comment type="function">
    <text evidence="4">Dirigent proteins impart stereoselectivity on the phenoxy radical-coupling reaction, yielding optically active lignans from two molecules of coniferyl alcohol in the biosynthesis of lignans, flavonolignans, and alkaloids and thus plays a central role in plant secondary metabolism.</text>
</comment>
<evidence type="ECO:0000313" key="6">
    <source>
        <dbReference type="EMBL" id="GAQ79011.1"/>
    </source>
</evidence>
<reference evidence="6 7" key="1">
    <citation type="journal article" date="2014" name="Nat. Commun.">
        <title>Klebsormidium flaccidum genome reveals primary factors for plant terrestrial adaptation.</title>
        <authorList>
            <person name="Hori K."/>
            <person name="Maruyama F."/>
            <person name="Fujisawa T."/>
            <person name="Togashi T."/>
            <person name="Yamamoto N."/>
            <person name="Seo M."/>
            <person name="Sato S."/>
            <person name="Yamada T."/>
            <person name="Mori H."/>
            <person name="Tajima N."/>
            <person name="Moriyama T."/>
            <person name="Ikeuchi M."/>
            <person name="Watanabe M."/>
            <person name="Wada H."/>
            <person name="Kobayashi K."/>
            <person name="Saito M."/>
            <person name="Masuda T."/>
            <person name="Sasaki-Sekimoto Y."/>
            <person name="Mashiguchi K."/>
            <person name="Awai K."/>
            <person name="Shimojima M."/>
            <person name="Masuda S."/>
            <person name="Iwai M."/>
            <person name="Nobusawa T."/>
            <person name="Narise T."/>
            <person name="Kondo S."/>
            <person name="Saito H."/>
            <person name="Sato R."/>
            <person name="Murakawa M."/>
            <person name="Ihara Y."/>
            <person name="Oshima-Yamada Y."/>
            <person name="Ohtaka K."/>
            <person name="Satoh M."/>
            <person name="Sonobe K."/>
            <person name="Ishii M."/>
            <person name="Ohtani R."/>
            <person name="Kanamori-Sato M."/>
            <person name="Honoki R."/>
            <person name="Miyazaki D."/>
            <person name="Mochizuki H."/>
            <person name="Umetsu J."/>
            <person name="Higashi K."/>
            <person name="Shibata D."/>
            <person name="Kamiya Y."/>
            <person name="Sato N."/>
            <person name="Nakamura Y."/>
            <person name="Tabata S."/>
            <person name="Ida S."/>
            <person name="Kurokawa K."/>
            <person name="Ohta H."/>
        </authorList>
    </citation>
    <scope>NUCLEOTIDE SEQUENCE [LARGE SCALE GENOMIC DNA]</scope>
    <source>
        <strain evidence="6 7">NIES-2285</strain>
    </source>
</reference>
<evidence type="ECO:0000313" key="7">
    <source>
        <dbReference type="Proteomes" id="UP000054558"/>
    </source>
</evidence>
<name>A0A1Y1HPV5_KLENI</name>
<dbReference type="InterPro" id="IPR004265">
    <property type="entry name" value="Dirigent"/>
</dbReference>
<dbReference type="OrthoDB" id="1864232at2759"/>
<dbReference type="GO" id="GO:0009695">
    <property type="term" value="P:jasmonic acid biosynthetic process"/>
    <property type="evidence" value="ECO:0007669"/>
    <property type="project" value="InterPro"/>
</dbReference>
<feature type="region of interest" description="Disordered" evidence="5">
    <location>
        <begin position="174"/>
        <end position="201"/>
    </location>
</feature>
<organism evidence="6 7">
    <name type="scientific">Klebsormidium nitens</name>
    <name type="common">Green alga</name>
    <name type="synonym">Ulothrix nitens</name>
    <dbReference type="NCBI Taxonomy" id="105231"/>
    <lineage>
        <taxon>Eukaryota</taxon>
        <taxon>Viridiplantae</taxon>
        <taxon>Streptophyta</taxon>
        <taxon>Klebsormidiophyceae</taxon>
        <taxon>Klebsormidiales</taxon>
        <taxon>Klebsormidiaceae</taxon>
        <taxon>Klebsormidium</taxon>
    </lineage>
</organism>
<dbReference type="GO" id="GO:0009699">
    <property type="term" value="P:phenylpropanoid biosynthetic process"/>
    <property type="evidence" value="ECO:0007669"/>
    <property type="project" value="UniProtKB-ARBA"/>
</dbReference>
<proteinExistence type="inferred from homology"/>
<feature type="signal peptide" evidence="4">
    <location>
        <begin position="1"/>
        <end position="22"/>
    </location>
</feature>
<dbReference type="GO" id="GO:0048046">
    <property type="term" value="C:apoplast"/>
    <property type="evidence" value="ECO:0007669"/>
    <property type="project" value="UniProtKB-SubCell"/>
</dbReference>
<dbReference type="PANTHER" id="PTHR21495">
    <property type="entry name" value="NUCLEOPORIN-RELATED"/>
    <property type="match status" value="1"/>
</dbReference>
<dbReference type="Pfam" id="PF03018">
    <property type="entry name" value="Dirigent"/>
    <property type="match status" value="2"/>
</dbReference>
<dbReference type="InterPro" id="IPR034871">
    <property type="entry name" value="Allene_oxi_cyc_sf"/>
</dbReference>
<evidence type="ECO:0000256" key="1">
    <source>
        <dbReference type="ARBA" id="ARBA00010746"/>
    </source>
</evidence>
<gene>
    <name evidence="6" type="ORF">KFL_000220430</name>
</gene>
<accession>A0A1Y1HPV5</accession>
<dbReference type="Proteomes" id="UP000054558">
    <property type="component" value="Unassembled WGS sequence"/>
</dbReference>
<keyword evidence="4" id="KW-0052">Apoplast</keyword>
<feature type="chain" id="PRO_5011809123" description="Dirigent protein" evidence="4">
    <location>
        <begin position="23"/>
        <end position="398"/>
    </location>
</feature>
<dbReference type="Gene3D" id="2.40.480.10">
    <property type="entry name" value="Allene oxide cyclase-like"/>
    <property type="match status" value="2"/>
</dbReference>
<protein>
    <recommendedName>
        <fullName evidence="4">Dirigent protein</fullName>
    </recommendedName>
</protein>
<evidence type="ECO:0000256" key="4">
    <source>
        <dbReference type="RuleBase" id="RU363099"/>
    </source>
</evidence>
<sequence>MAFTTFAQVLLLASLLFVRAHADGQKNIELKYKEVNLQLRQLATPITLPDVGVTLGPDPVEDFNTGELLGFDQGICTYTETNVAQECDFSFIFFDGSSFTVTGRFETTGDLAVVGGTGNYTGATGVARYSSLTSNDGFSTYGYNHFTYNLAVLFLGLMAQEANIEIAFSRGGFHQSGNADSQPEKPREAERIPPPKEAAVSTAASEKILGTEPEGIPQPEEAAVSVAGDPQAVAGDSFRGVLLLASLLFVSARADGQKNIELKYTEVNLQLRQIATPFTLPEVGTTFGTISYFNDPFEDFNTGELLGFDQGICTWIETDVAQECDFSFIFYDGSSFTVTGRFETTGDLAVVGGTGNFTGATGVARYSGLTSNNGFFTYGYNVRIFVLKRPIRLEALTA</sequence>
<keyword evidence="7" id="KW-1185">Reference proteome</keyword>
<keyword evidence="4" id="KW-0732">Signal</keyword>